<feature type="domain" description="Reverse transcriptase" evidence="1">
    <location>
        <begin position="224"/>
        <end position="381"/>
    </location>
</feature>
<dbReference type="Proteomes" id="UP001187531">
    <property type="component" value="Unassembled WGS sequence"/>
</dbReference>
<accession>A0AA88I7T1</accession>
<dbReference type="Gene3D" id="3.30.70.270">
    <property type="match status" value="1"/>
</dbReference>
<keyword evidence="3" id="KW-1185">Reference proteome</keyword>
<evidence type="ECO:0000313" key="3">
    <source>
        <dbReference type="Proteomes" id="UP001187531"/>
    </source>
</evidence>
<dbReference type="SUPFAM" id="SSF56672">
    <property type="entry name" value="DNA/RNA polymerases"/>
    <property type="match status" value="1"/>
</dbReference>
<dbReference type="GO" id="GO:0071897">
    <property type="term" value="P:DNA biosynthetic process"/>
    <property type="evidence" value="ECO:0007669"/>
    <property type="project" value="UniProtKB-ARBA"/>
</dbReference>
<comment type="caution">
    <text evidence="2">The sequence shown here is derived from an EMBL/GenBank/DDBJ whole genome shotgun (WGS) entry which is preliminary data.</text>
</comment>
<dbReference type="CDD" id="cd05481">
    <property type="entry name" value="retropepsin_like_LTR_1"/>
    <property type="match status" value="1"/>
</dbReference>
<reference evidence="2" key="1">
    <citation type="submission" date="2023-07" db="EMBL/GenBank/DDBJ databases">
        <title>Chromosome-level genome assembly of Artemia franciscana.</title>
        <authorList>
            <person name="Jo E."/>
        </authorList>
    </citation>
    <scope>NUCLEOTIDE SEQUENCE</scope>
    <source>
        <tissue evidence="2">Whole body</tissue>
    </source>
</reference>
<dbReference type="Gene3D" id="3.10.10.10">
    <property type="entry name" value="HIV Type 1 Reverse Transcriptase, subunit A, domain 1"/>
    <property type="match status" value="1"/>
</dbReference>
<dbReference type="InterPro" id="IPR043502">
    <property type="entry name" value="DNA/RNA_pol_sf"/>
</dbReference>
<protein>
    <recommendedName>
        <fullName evidence="1">Reverse transcriptase domain-containing protein</fullName>
    </recommendedName>
</protein>
<dbReference type="EMBL" id="JAVRJZ010000006">
    <property type="protein sequence ID" value="KAK2721884.1"/>
    <property type="molecule type" value="Genomic_DNA"/>
</dbReference>
<dbReference type="InterPro" id="IPR050951">
    <property type="entry name" value="Retrovirus_Pol_polyprotein"/>
</dbReference>
<dbReference type="InterPro" id="IPR000477">
    <property type="entry name" value="RT_dom"/>
</dbReference>
<gene>
    <name evidence="2" type="ORF">QYM36_004009</name>
</gene>
<dbReference type="AlphaFoldDB" id="A0AA88I7T1"/>
<name>A0AA88I7T1_ARTSF</name>
<proteinExistence type="predicted"/>
<sequence length="396" mass="44845">MNLAGKPPCMKQEIEAVRRVKIETAEDDEGEEFHIEAIDSWSAEAPEKPFVAIRLTQYNTDIKFKIDTGAEVNVLPTADFLNLKGASPRLTKTKDILTSYSGGQLKVVGTINLMLQNKKQRPQNHVFYNVETDKGPILSRQTSKKLNLIKFLMSISPEIPAAPQQRRIKVDRLLEEFSDVFDAIKTCAVCTAAKLKQELERLEALGVIEKTTKPTEWVNSIVLVKKGDGSLRICLDPVDLNRWIKRPHHPVPLFEDIAAKCEGAQKFFKVDARSGYWLMVLDDKSSELTTFNTVFGRYRWKRYPFGLVSAQDEYQKKMEEAFEGINIGLIIDDIAGMGATDEEHDRKLAEVLLRAKEKGVKFNRDKCIFDATSIPYFGHILTEEGVKPDPNKTRAI</sequence>
<dbReference type="Pfam" id="PF00078">
    <property type="entry name" value="RVT_1"/>
    <property type="match status" value="1"/>
</dbReference>
<dbReference type="InterPro" id="IPR043128">
    <property type="entry name" value="Rev_trsase/Diguanyl_cyclase"/>
</dbReference>
<evidence type="ECO:0000313" key="2">
    <source>
        <dbReference type="EMBL" id="KAK2721884.1"/>
    </source>
</evidence>
<dbReference type="PANTHER" id="PTHR37984">
    <property type="entry name" value="PROTEIN CBG26694"/>
    <property type="match status" value="1"/>
</dbReference>
<dbReference type="PANTHER" id="PTHR37984:SF5">
    <property type="entry name" value="PROTEIN NYNRIN-LIKE"/>
    <property type="match status" value="1"/>
</dbReference>
<dbReference type="CDD" id="cd01647">
    <property type="entry name" value="RT_LTR"/>
    <property type="match status" value="1"/>
</dbReference>
<evidence type="ECO:0000259" key="1">
    <source>
        <dbReference type="Pfam" id="PF00078"/>
    </source>
</evidence>
<organism evidence="2 3">
    <name type="scientific">Artemia franciscana</name>
    <name type="common">Brine shrimp</name>
    <name type="synonym">Artemia sanfranciscana</name>
    <dbReference type="NCBI Taxonomy" id="6661"/>
    <lineage>
        <taxon>Eukaryota</taxon>
        <taxon>Metazoa</taxon>
        <taxon>Ecdysozoa</taxon>
        <taxon>Arthropoda</taxon>
        <taxon>Crustacea</taxon>
        <taxon>Branchiopoda</taxon>
        <taxon>Anostraca</taxon>
        <taxon>Artemiidae</taxon>
        <taxon>Artemia</taxon>
    </lineage>
</organism>